<dbReference type="EMBL" id="CM004467">
    <property type="protein sequence ID" value="OCT98299.1"/>
    <property type="molecule type" value="Genomic_DNA"/>
</dbReference>
<dbReference type="AlphaFoldDB" id="A0A974I1L9"/>
<evidence type="ECO:0000313" key="2">
    <source>
        <dbReference type="Proteomes" id="UP000694892"/>
    </source>
</evidence>
<reference evidence="2" key="1">
    <citation type="journal article" date="2016" name="Nature">
        <title>Genome evolution in the allotetraploid frog Xenopus laevis.</title>
        <authorList>
            <person name="Session A.M."/>
            <person name="Uno Y."/>
            <person name="Kwon T."/>
            <person name="Chapman J.A."/>
            <person name="Toyoda A."/>
            <person name="Takahashi S."/>
            <person name="Fukui A."/>
            <person name="Hikosaka A."/>
            <person name="Suzuki A."/>
            <person name="Kondo M."/>
            <person name="van Heeringen S.J."/>
            <person name="Quigley I."/>
            <person name="Heinz S."/>
            <person name="Ogino H."/>
            <person name="Ochi H."/>
            <person name="Hellsten U."/>
            <person name="Lyons J.B."/>
            <person name="Simakov O."/>
            <person name="Putnam N."/>
            <person name="Stites J."/>
            <person name="Kuroki Y."/>
            <person name="Tanaka T."/>
            <person name="Michiue T."/>
            <person name="Watanabe M."/>
            <person name="Bogdanovic O."/>
            <person name="Lister R."/>
            <person name="Georgiou G."/>
            <person name="Paranjpe S.S."/>
            <person name="van Kruijsbergen I."/>
            <person name="Shu S."/>
            <person name="Carlson J."/>
            <person name="Kinoshita T."/>
            <person name="Ohta Y."/>
            <person name="Mawaribuchi S."/>
            <person name="Jenkins J."/>
            <person name="Grimwood J."/>
            <person name="Schmutz J."/>
            <person name="Mitros T."/>
            <person name="Mozaffari S.V."/>
            <person name="Suzuki Y."/>
            <person name="Haramoto Y."/>
            <person name="Yamamoto T.S."/>
            <person name="Takagi C."/>
            <person name="Heald R."/>
            <person name="Miller K."/>
            <person name="Haudenschild C."/>
            <person name="Kitzman J."/>
            <person name="Nakayama T."/>
            <person name="Izutsu Y."/>
            <person name="Robert J."/>
            <person name="Fortriede J."/>
            <person name="Burns K."/>
            <person name="Lotay V."/>
            <person name="Karimi K."/>
            <person name="Yasuoka Y."/>
            <person name="Dichmann D.S."/>
            <person name="Flajnik M.F."/>
            <person name="Houston D.W."/>
            <person name="Shendure J."/>
            <person name="DuPasquier L."/>
            <person name="Vize P.D."/>
            <person name="Zorn A.M."/>
            <person name="Ito M."/>
            <person name="Marcotte E.M."/>
            <person name="Wallingford J.B."/>
            <person name="Ito Y."/>
            <person name="Asashima M."/>
            <person name="Ueno N."/>
            <person name="Matsuda Y."/>
            <person name="Veenstra G.J."/>
            <person name="Fujiyama A."/>
            <person name="Harland R.M."/>
            <person name="Taira M."/>
            <person name="Rokhsar D.S."/>
        </authorList>
    </citation>
    <scope>NUCLEOTIDE SEQUENCE [LARGE SCALE GENOMIC DNA]</scope>
    <source>
        <strain evidence="2">J</strain>
    </source>
</reference>
<dbReference type="Proteomes" id="UP000694892">
    <property type="component" value="Chromosome 1S"/>
</dbReference>
<gene>
    <name evidence="1" type="ORF">XELAEV_18010530mg</name>
</gene>
<proteinExistence type="predicted"/>
<evidence type="ECO:0000313" key="1">
    <source>
        <dbReference type="EMBL" id="OCT98299.1"/>
    </source>
</evidence>
<sequence>MPGTPNHWLSPLPNGESRDYPRIPTCLLHFKWNWRCALLSTLHGIKATLHVCYMYEPVYLHLDSPARCITNTGTYLPAIL</sequence>
<protein>
    <submittedName>
        <fullName evidence="1">Uncharacterized protein</fullName>
    </submittedName>
</protein>
<accession>A0A974I1L9</accession>
<name>A0A974I1L9_XENLA</name>
<organism evidence="1 2">
    <name type="scientific">Xenopus laevis</name>
    <name type="common">African clawed frog</name>
    <dbReference type="NCBI Taxonomy" id="8355"/>
    <lineage>
        <taxon>Eukaryota</taxon>
        <taxon>Metazoa</taxon>
        <taxon>Chordata</taxon>
        <taxon>Craniata</taxon>
        <taxon>Vertebrata</taxon>
        <taxon>Euteleostomi</taxon>
        <taxon>Amphibia</taxon>
        <taxon>Batrachia</taxon>
        <taxon>Anura</taxon>
        <taxon>Pipoidea</taxon>
        <taxon>Pipidae</taxon>
        <taxon>Xenopodinae</taxon>
        <taxon>Xenopus</taxon>
        <taxon>Xenopus</taxon>
    </lineage>
</organism>